<protein>
    <submittedName>
        <fullName evidence="2">Uncharacterized protein</fullName>
    </submittedName>
</protein>
<dbReference type="Proteomes" id="UP001162131">
    <property type="component" value="Unassembled WGS sequence"/>
</dbReference>
<evidence type="ECO:0000256" key="1">
    <source>
        <dbReference type="SAM" id="SignalP"/>
    </source>
</evidence>
<feature type="chain" id="PRO_5043426218" evidence="1">
    <location>
        <begin position="17"/>
        <end position="2212"/>
    </location>
</feature>
<accession>A0AAU9IK11</accession>
<reference evidence="2" key="1">
    <citation type="submission" date="2021-09" db="EMBL/GenBank/DDBJ databases">
        <authorList>
            <consortium name="AG Swart"/>
            <person name="Singh M."/>
            <person name="Singh A."/>
            <person name="Seah K."/>
            <person name="Emmerich C."/>
        </authorList>
    </citation>
    <scope>NUCLEOTIDE SEQUENCE</scope>
    <source>
        <strain evidence="2">ATCC30299</strain>
    </source>
</reference>
<evidence type="ECO:0000313" key="2">
    <source>
        <dbReference type="EMBL" id="CAG9312523.1"/>
    </source>
</evidence>
<dbReference type="EMBL" id="CAJZBQ010000006">
    <property type="protein sequence ID" value="CAG9312523.1"/>
    <property type="molecule type" value="Genomic_DNA"/>
</dbReference>
<organism evidence="2 3">
    <name type="scientific">Blepharisma stoltei</name>
    <dbReference type="NCBI Taxonomy" id="1481888"/>
    <lineage>
        <taxon>Eukaryota</taxon>
        <taxon>Sar</taxon>
        <taxon>Alveolata</taxon>
        <taxon>Ciliophora</taxon>
        <taxon>Postciliodesmatophora</taxon>
        <taxon>Heterotrichea</taxon>
        <taxon>Heterotrichida</taxon>
        <taxon>Blepharismidae</taxon>
        <taxon>Blepharisma</taxon>
    </lineage>
</organism>
<sequence>MKSLISIIAILWLAASDPTMISKDGYLDPGRITWWQDSWAPNPIELSQTNAGTSNAFITVNFRPFTSINSDGNLGIVQVTVPSNFVGSSSATTYTSSLMEIKGSTDYSFSFKVSSLPSPGVYGPLQIVTRSIATGQLYDANYVFGCIAVGPWASSPASNSLQAAAATLTPTTGYVGSKDSIIFTFSIPAGVNLWKHDIFEIIPDTYWSISTDTSISCSSIDVSANSTNYIKGPQGDNNLPCAIALSGGAGGGLKPSQSTNGETNSVYIYGLSQDVIVTSAYEVQLKVVNFIFPGSARPLTSYTWKLKIWRWGTTTLLAQFMGNGPLTPAIGSIKVTSWAPYNSKVSSTDIPSSNTFSIFTKLTLQISHAITIGSIAITFNNADISTAKWYQDHANPSSGTSGLCYLNNYAQGVSCKVSNSIATITFDSTSAGLGAEKSISITLLAKLSANAQISSIVSSDSAAKIDKLDSAFLWSFGTSSSYHAMGDFEFFATDSYKYKGSSGFTSGLQIGGYLATTQYLMWFMQPSTSWAANTKLTVNLPLSVSGVQLAQTYINIAAQYYDGAFSDSAADTALNILSSTGNSPKLSDDAPGSITITFASGKFPSANQYFAFAYGDPSSGSDSKTTALPFVQSNVATFYECWAQVTPSGSSSATEFYNYVYSVYTLQTDPSLTVAPLCTDKFVGIPIAVTYHALNMAFSFGEKINLYYLDVTFSDGTNLGTGLSDGSSLPVISTKSGVTPVASITSNTVTISGLGSVTSGNTLTILLPNGASGSSLSGTATFYYVIAGGDPNIKMFLYSKSSTNNYNTDTANGISSSAISTPQNGAYTVGAASTTSSGNFQPSSSGTISQSDWIGVGLPSGFAISTSSASLAFGGTSSKATYSVSLSSSSFIGGFILGEISNRISLSSTSTTSISIGGLTAPMSTGQTADAASNNLVVFSALQTAGSPCTVIGNVGITVNAAKITLDSCVLDKPYTQGSDSVDSALLLSFTTVNPVPGNGKITITLASSTWTLPNSSPLVVTCEGKSFTDYSDTVKRACSISDTTVTLTGFAEILAGQISVNIYHVIPSSSATSLPCFTDVNTYDANGFLIDSAKTLTNSFSVSTSSDIGKTNTDGFIAKAYPNVAGAVSDIYLGFSFSKAIPQYSIIKISPGFVSTWYFSGDITNSCWTSKDTYSCSVSDSYVTLQLGRSLLVGEQIQVYLDSALTLPSSSSTSAGWTISTSWNGTPITADPNPSASFLFTVGSSVDSKISSLSIKQVDSSSAGESTSYTFTFSSSSNVTAADYFVIKFPREFDPHIGDAKLSLADCFSSNWYLTCSSTTLGIDSGSFCSVDHWKLTISGVTKVVTDTTSVIDITVNMVQNPTAGTLSEKFSLYHYGSDGSVKAYIQNTGSLTIGSVVGNIVSLKDVTVNTADLSSSATYTFDFYAAATYTTDYIISIIFPQQFNIKLRNISTISCESNYFDESSLSTSTTNRAFSTAKSCNINGNTISHAFQSESSLELASTSRIQIHLTSLYNPEWGYTRSSGWDVTDYATFSNHLPDVWSNKFDIAVYDSSTPKTFAKSYGVLNSAYVGYTLSTTDISTGTYEPNRASGGIKLLPGQQSKDITISVLDNKKWPMRSKSLKLKPITNVNYPDNGNIKYTSATHNFTAYQMTSTINFRVSATISAATGIYYIDWGKPVETLQEGVSNNIYSAPVSMLIEVCSTLAALTISIDQLPTFYHSYISLPIKVTPSYPPATQLIVTPSFSLAGMTISPTSLTFGPDVDELYFQVYVDSSFSSKENSLSFKLSGTDALAYATPIKMTASISSALPTVVTTTPTISGTSINGSEYKLSIGTTLPGILYWGLGCQGKPILDYEDLVSSISDLVHPSSTTQTLQEQLADEYQHINTAENDTDIYSFFRRIHASHCDSYWASSQVISTLGTTLDFNWLMGGTSYTFIAYISTRMTNNTAAYPLQTYNFTTNSIGQLYTTSVTFNGTVLSSSSENIKKVLAKNMGINPSWLVYKASARRRLAETVTTTFTYSVLSDSRYPSFTSQMIIENLNKAQSISDFSSSSLEVLNIGQPNAISAGETPLWNTSPVIDSITDKAVKFVAATSVAGKIYTSCSNNDITGHTTYAWQIVDGLDATSTKVKAGSAVSTTSSITSIQVSELDAETFYICYFTACNDYPLAPSCIDSNLPRYSIRTPKATGSSSSAQMMGISATLALALVFLS</sequence>
<comment type="caution">
    <text evidence="2">The sequence shown here is derived from an EMBL/GenBank/DDBJ whole genome shotgun (WGS) entry which is preliminary data.</text>
</comment>
<feature type="signal peptide" evidence="1">
    <location>
        <begin position="1"/>
        <end position="16"/>
    </location>
</feature>
<evidence type="ECO:0000313" key="3">
    <source>
        <dbReference type="Proteomes" id="UP001162131"/>
    </source>
</evidence>
<keyword evidence="1" id="KW-0732">Signal</keyword>
<gene>
    <name evidence="2" type="ORF">BSTOLATCC_MIC6623</name>
</gene>
<keyword evidence="3" id="KW-1185">Reference proteome</keyword>
<name>A0AAU9IK11_9CILI</name>
<proteinExistence type="predicted"/>